<proteinExistence type="predicted"/>
<evidence type="ECO:0000256" key="5">
    <source>
        <dbReference type="SAM" id="Phobius"/>
    </source>
</evidence>
<dbReference type="InParanoid" id="A0A7M7GGZ5"/>
<feature type="coiled-coil region" evidence="4">
    <location>
        <begin position="77"/>
        <end position="111"/>
    </location>
</feature>
<keyword evidence="8" id="KW-1185">Reference proteome</keyword>
<keyword evidence="5" id="KW-0812">Transmembrane</keyword>
<dbReference type="RefSeq" id="XP_003723593.2">
    <property type="nucleotide sequence ID" value="XM_003723545.3"/>
</dbReference>
<dbReference type="InterPro" id="IPR001073">
    <property type="entry name" value="C1q_dom"/>
</dbReference>
<feature type="domain" description="C1q" evidence="6">
    <location>
        <begin position="273"/>
        <end position="409"/>
    </location>
</feature>
<evidence type="ECO:0000313" key="8">
    <source>
        <dbReference type="Proteomes" id="UP000007110"/>
    </source>
</evidence>
<evidence type="ECO:0000256" key="1">
    <source>
        <dbReference type="ARBA" id="ARBA00004613"/>
    </source>
</evidence>
<accession>A0A7M7GGZ5</accession>
<comment type="subcellular location">
    <subcellularLocation>
        <location evidence="1">Secreted</location>
    </subcellularLocation>
</comment>
<dbReference type="PANTHER" id="PTHR22923:SF62">
    <property type="entry name" value="CVP18"/>
    <property type="match status" value="1"/>
</dbReference>
<reference evidence="8" key="1">
    <citation type="submission" date="2015-02" db="EMBL/GenBank/DDBJ databases">
        <title>Genome sequencing for Strongylocentrotus purpuratus.</title>
        <authorList>
            <person name="Murali S."/>
            <person name="Liu Y."/>
            <person name="Vee V."/>
            <person name="English A."/>
            <person name="Wang M."/>
            <person name="Skinner E."/>
            <person name="Han Y."/>
            <person name="Muzny D.M."/>
            <person name="Worley K.C."/>
            <person name="Gibbs R.A."/>
        </authorList>
    </citation>
    <scope>NUCLEOTIDE SEQUENCE</scope>
</reference>
<dbReference type="GeneID" id="100887920"/>
<dbReference type="Pfam" id="PF00386">
    <property type="entry name" value="C1q"/>
    <property type="match status" value="1"/>
</dbReference>
<protein>
    <recommendedName>
        <fullName evidence="6">C1q domain-containing protein</fullName>
    </recommendedName>
</protein>
<keyword evidence="5" id="KW-1133">Transmembrane helix</keyword>
<keyword evidence="2" id="KW-0964">Secreted</keyword>
<dbReference type="Gene3D" id="2.60.120.40">
    <property type="match status" value="1"/>
</dbReference>
<evidence type="ECO:0000313" key="7">
    <source>
        <dbReference type="EnsemblMetazoa" id="XP_003723593"/>
    </source>
</evidence>
<organism evidence="7 8">
    <name type="scientific">Strongylocentrotus purpuratus</name>
    <name type="common">Purple sea urchin</name>
    <dbReference type="NCBI Taxonomy" id="7668"/>
    <lineage>
        <taxon>Eukaryota</taxon>
        <taxon>Metazoa</taxon>
        <taxon>Echinodermata</taxon>
        <taxon>Eleutherozoa</taxon>
        <taxon>Echinozoa</taxon>
        <taxon>Echinoidea</taxon>
        <taxon>Euechinoidea</taxon>
        <taxon>Echinacea</taxon>
        <taxon>Camarodonta</taxon>
        <taxon>Echinidea</taxon>
        <taxon>Strongylocentrotidae</taxon>
        <taxon>Strongylocentrotus</taxon>
    </lineage>
</organism>
<dbReference type="PROSITE" id="PS50871">
    <property type="entry name" value="C1Q"/>
    <property type="match status" value="1"/>
</dbReference>
<dbReference type="PANTHER" id="PTHR22923">
    <property type="entry name" value="CEREBELLIN-RELATED"/>
    <property type="match status" value="1"/>
</dbReference>
<dbReference type="Proteomes" id="UP000007110">
    <property type="component" value="Unassembled WGS sequence"/>
</dbReference>
<evidence type="ECO:0000256" key="2">
    <source>
        <dbReference type="ARBA" id="ARBA00022525"/>
    </source>
</evidence>
<dbReference type="InterPro" id="IPR008983">
    <property type="entry name" value="Tumour_necrosis_fac-like_dom"/>
</dbReference>
<sequence>MARFTEIVCRTSVILFSLISLGLTLPIIERKMRGHGSTDAFYQQVQTAGKTVREHVPVEHLIHHKQDHLNFTASSFQDDIYKKLSDLQAKFEELSDQNEALRRRLDKKVNLNQNIDALVGKLGRILGEKYVGDALGKLADGAREEFGGDDGRMEEQINKVSEYLGNREAELASYVRNRSPSSSIPFLVNQLRQDPASNDTRAVIDFIAKYLIQLGNFAESNTDDSKNQVSPGASKKEEFLNGSANVIRETELQPVRVSRAELASHSPNTDRVDASRKIAFSAAAIEPQYGEEGVAQAVQFQDVIENIGEDFLVSNYTFVCSVPGWYYFTYSLRTADGKYLGVLLMKNDDYVVGIYTDEDDRNTMETQSTVISLLAGDAVWLRLAPSSEFGLFSDKYRYSTFTGFLLFKE</sequence>
<dbReference type="OrthoDB" id="10062348at2759"/>
<evidence type="ECO:0000256" key="3">
    <source>
        <dbReference type="ARBA" id="ARBA00022729"/>
    </source>
</evidence>
<evidence type="ECO:0000259" key="6">
    <source>
        <dbReference type="PROSITE" id="PS50871"/>
    </source>
</evidence>
<reference evidence="7" key="2">
    <citation type="submission" date="2021-01" db="UniProtKB">
        <authorList>
            <consortium name="EnsemblMetazoa"/>
        </authorList>
    </citation>
    <scope>IDENTIFICATION</scope>
</reference>
<evidence type="ECO:0000256" key="4">
    <source>
        <dbReference type="SAM" id="Coils"/>
    </source>
</evidence>
<dbReference type="OMA" id="SDKYRYS"/>
<keyword evidence="4" id="KW-0175">Coiled coil</keyword>
<name>A0A7M7GGZ5_STRPU</name>
<dbReference type="InterPro" id="IPR050822">
    <property type="entry name" value="Cerebellin_Synaptic_Org"/>
</dbReference>
<dbReference type="KEGG" id="spu:100887920"/>
<dbReference type="EnsemblMetazoa" id="XM_003723545">
    <property type="protein sequence ID" value="XP_003723593"/>
    <property type="gene ID" value="LOC100887920"/>
</dbReference>
<dbReference type="GO" id="GO:0005615">
    <property type="term" value="C:extracellular space"/>
    <property type="evidence" value="ECO:0000318"/>
    <property type="project" value="GO_Central"/>
</dbReference>
<keyword evidence="3" id="KW-0732">Signal</keyword>
<dbReference type="SMART" id="SM00110">
    <property type="entry name" value="C1Q"/>
    <property type="match status" value="1"/>
</dbReference>
<dbReference type="PRINTS" id="PR00007">
    <property type="entry name" value="COMPLEMNTC1Q"/>
</dbReference>
<feature type="transmembrane region" description="Helical" evidence="5">
    <location>
        <begin position="7"/>
        <end position="28"/>
    </location>
</feature>
<dbReference type="AlphaFoldDB" id="A0A7M7GGZ5"/>
<dbReference type="SUPFAM" id="SSF49842">
    <property type="entry name" value="TNF-like"/>
    <property type="match status" value="1"/>
</dbReference>
<keyword evidence="5" id="KW-0472">Membrane</keyword>